<keyword evidence="2" id="KW-0238">DNA-binding</keyword>
<dbReference type="EMBL" id="JACHWJ010000005">
    <property type="protein sequence ID" value="MBB2959134.1"/>
    <property type="molecule type" value="Genomic_DNA"/>
</dbReference>
<evidence type="ECO:0000256" key="1">
    <source>
        <dbReference type="ARBA" id="ARBA00023015"/>
    </source>
</evidence>
<reference evidence="5 6" key="1">
    <citation type="submission" date="2020-08" db="EMBL/GenBank/DDBJ databases">
        <title>Sequencing the genomes of 1000 actinobacteria strains.</title>
        <authorList>
            <person name="Klenk H.-P."/>
        </authorList>
    </citation>
    <scope>NUCLEOTIDE SEQUENCE [LARGE SCALE GENOMIC DNA]</scope>
    <source>
        <strain evidence="5 6">DSM 20419</strain>
    </source>
</reference>
<gene>
    <name evidence="5" type="ORF">FHX72_003286</name>
</gene>
<proteinExistence type="predicted"/>
<dbReference type="PROSITE" id="PS01124">
    <property type="entry name" value="HTH_ARAC_FAMILY_2"/>
    <property type="match status" value="1"/>
</dbReference>
<dbReference type="Proteomes" id="UP000545286">
    <property type="component" value="Unassembled WGS sequence"/>
</dbReference>
<dbReference type="InterPro" id="IPR018060">
    <property type="entry name" value="HTH_AraC"/>
</dbReference>
<evidence type="ECO:0000313" key="6">
    <source>
        <dbReference type="Proteomes" id="UP000545286"/>
    </source>
</evidence>
<dbReference type="AlphaFoldDB" id="A0A7W4YG15"/>
<protein>
    <submittedName>
        <fullName evidence="5">Transcriptional regulator GlxA family with amidase domain</fullName>
    </submittedName>
</protein>
<dbReference type="GO" id="GO:0043565">
    <property type="term" value="F:sequence-specific DNA binding"/>
    <property type="evidence" value="ECO:0007669"/>
    <property type="project" value="InterPro"/>
</dbReference>
<dbReference type="GO" id="GO:0003700">
    <property type="term" value="F:DNA-binding transcription factor activity"/>
    <property type="evidence" value="ECO:0007669"/>
    <property type="project" value="InterPro"/>
</dbReference>
<dbReference type="SUPFAM" id="SSF46689">
    <property type="entry name" value="Homeodomain-like"/>
    <property type="match status" value="1"/>
</dbReference>
<keyword evidence="6" id="KW-1185">Reference proteome</keyword>
<organism evidence="5 6">
    <name type="scientific">Pseudoclavibacter helvolus</name>
    <dbReference type="NCBI Taxonomy" id="255205"/>
    <lineage>
        <taxon>Bacteria</taxon>
        <taxon>Bacillati</taxon>
        <taxon>Actinomycetota</taxon>
        <taxon>Actinomycetes</taxon>
        <taxon>Micrococcales</taxon>
        <taxon>Microbacteriaceae</taxon>
        <taxon>Pseudoclavibacter</taxon>
    </lineage>
</organism>
<keyword evidence="3" id="KW-0804">Transcription</keyword>
<dbReference type="RefSeq" id="WP_183626410.1">
    <property type="nucleotide sequence ID" value="NZ_JACHWJ010000005.1"/>
</dbReference>
<accession>A0A7W4YG15</accession>
<name>A0A7W4YG15_9MICO</name>
<evidence type="ECO:0000256" key="2">
    <source>
        <dbReference type="ARBA" id="ARBA00023125"/>
    </source>
</evidence>
<dbReference type="Pfam" id="PF12833">
    <property type="entry name" value="HTH_18"/>
    <property type="match status" value="1"/>
</dbReference>
<sequence>MARELGVVRRTLDRAYAREGLSISDKLRLQRARRARQLLIRHPSLSLRDIAEQSGFSSPQVMRRALDRYYEAAPAAIRRSHEVRTSGAPE</sequence>
<dbReference type="InterPro" id="IPR009057">
    <property type="entry name" value="Homeodomain-like_sf"/>
</dbReference>
<dbReference type="InterPro" id="IPR050204">
    <property type="entry name" value="AraC_XylS_family_regulators"/>
</dbReference>
<dbReference type="Gene3D" id="1.10.10.60">
    <property type="entry name" value="Homeodomain-like"/>
    <property type="match status" value="1"/>
</dbReference>
<evidence type="ECO:0000256" key="3">
    <source>
        <dbReference type="ARBA" id="ARBA00023163"/>
    </source>
</evidence>
<evidence type="ECO:0000313" key="5">
    <source>
        <dbReference type="EMBL" id="MBB2959134.1"/>
    </source>
</evidence>
<feature type="domain" description="HTH araC/xylS-type" evidence="4">
    <location>
        <begin position="1"/>
        <end position="80"/>
    </location>
</feature>
<dbReference type="PANTHER" id="PTHR46796">
    <property type="entry name" value="HTH-TYPE TRANSCRIPTIONAL ACTIVATOR RHAS-RELATED"/>
    <property type="match status" value="1"/>
</dbReference>
<keyword evidence="1" id="KW-0805">Transcription regulation</keyword>
<dbReference type="SMART" id="SM00342">
    <property type="entry name" value="HTH_ARAC"/>
    <property type="match status" value="1"/>
</dbReference>
<comment type="caution">
    <text evidence="5">The sequence shown here is derived from an EMBL/GenBank/DDBJ whole genome shotgun (WGS) entry which is preliminary data.</text>
</comment>
<evidence type="ECO:0000259" key="4">
    <source>
        <dbReference type="PROSITE" id="PS01124"/>
    </source>
</evidence>